<dbReference type="EMBL" id="DSKY01000015">
    <property type="protein sequence ID" value="HDY59178.1"/>
    <property type="molecule type" value="Genomic_DNA"/>
</dbReference>
<reference evidence="1" key="1">
    <citation type="journal article" date="2020" name="mSystems">
        <title>Genome- and Community-Level Interaction Insights into Carbon Utilization and Element Cycling Functions of Hydrothermarchaeota in Hydrothermal Sediment.</title>
        <authorList>
            <person name="Zhou Z."/>
            <person name="Liu Y."/>
            <person name="Xu W."/>
            <person name="Pan J."/>
            <person name="Luo Z.H."/>
            <person name="Li M."/>
        </authorList>
    </citation>
    <scope>NUCLEOTIDE SEQUENCE [LARGE SCALE GENOMIC DNA]</scope>
    <source>
        <strain evidence="1">SpSt-258</strain>
    </source>
</reference>
<comment type="caution">
    <text evidence="1">The sequence shown here is derived from an EMBL/GenBank/DDBJ whole genome shotgun (WGS) entry which is preliminary data.</text>
</comment>
<dbReference type="AlphaFoldDB" id="A0A7V1EI47"/>
<gene>
    <name evidence="1" type="ORF">ENP86_06465</name>
</gene>
<evidence type="ECO:0008006" key="2">
    <source>
        <dbReference type="Google" id="ProtNLM"/>
    </source>
</evidence>
<sequence>MMGYIKKSTLYVETSVFGFYYDEKPENRDKKEKTKLLFQQIQNGYFTALYSDIVLAEIEKLTDDFKKHRLLELISRFGLRKIDMPSAEDELRLLSTIFLEKQIIPLNKKDDALHLALVILSPQIDYFVTWNCKHLANVNVFRRVKAAVLPLGYELKFEIVTPEEVIFYE</sequence>
<protein>
    <recommendedName>
        <fullName evidence="2">PIN domain-containing protein</fullName>
    </recommendedName>
</protein>
<organism evidence="1">
    <name type="scientific">candidate division WOR-3 bacterium</name>
    <dbReference type="NCBI Taxonomy" id="2052148"/>
    <lineage>
        <taxon>Bacteria</taxon>
        <taxon>Bacteria division WOR-3</taxon>
    </lineage>
</organism>
<proteinExistence type="predicted"/>
<evidence type="ECO:0000313" key="1">
    <source>
        <dbReference type="EMBL" id="HDY59178.1"/>
    </source>
</evidence>
<accession>A0A7V1EI47</accession>
<name>A0A7V1EI47_UNCW3</name>